<dbReference type="PROSITE" id="PS00061">
    <property type="entry name" value="ADH_SHORT"/>
    <property type="match status" value="1"/>
</dbReference>
<dbReference type="EC" id="1.1.1.14" evidence="3"/>
<dbReference type="InterPro" id="IPR057326">
    <property type="entry name" value="KR_dom"/>
</dbReference>
<organism evidence="3 4">
    <name type="scientific">Rhizosaccharibacter radicis</name>
    <dbReference type="NCBI Taxonomy" id="2782605"/>
    <lineage>
        <taxon>Bacteria</taxon>
        <taxon>Pseudomonadati</taxon>
        <taxon>Pseudomonadota</taxon>
        <taxon>Alphaproteobacteria</taxon>
        <taxon>Acetobacterales</taxon>
        <taxon>Acetobacteraceae</taxon>
        <taxon>Rhizosaccharibacter</taxon>
    </lineage>
</organism>
<protein>
    <submittedName>
        <fullName evidence="3">L-iditol 2-dehydrogenase</fullName>
        <ecNumber evidence="3">1.1.1.14</ecNumber>
    </submittedName>
</protein>
<dbReference type="PRINTS" id="PR00081">
    <property type="entry name" value="GDHRDH"/>
</dbReference>
<evidence type="ECO:0000313" key="4">
    <source>
        <dbReference type="Proteomes" id="UP001524547"/>
    </source>
</evidence>
<dbReference type="Gene3D" id="3.40.50.720">
    <property type="entry name" value="NAD(P)-binding Rossmann-like Domain"/>
    <property type="match status" value="1"/>
</dbReference>
<dbReference type="InterPro" id="IPR036291">
    <property type="entry name" value="NAD(P)-bd_dom_sf"/>
</dbReference>
<comment type="similarity">
    <text evidence="1">Belongs to the short-chain dehydrogenases/reductases (SDR) family.</text>
</comment>
<comment type="caution">
    <text evidence="3">The sequence shown here is derived from an EMBL/GenBank/DDBJ whole genome shotgun (WGS) entry which is preliminary data.</text>
</comment>
<evidence type="ECO:0000259" key="2">
    <source>
        <dbReference type="SMART" id="SM00822"/>
    </source>
</evidence>
<dbReference type="EMBL" id="JAMZEJ010000005">
    <property type="protein sequence ID" value="MCQ8241192.1"/>
    <property type="molecule type" value="Genomic_DNA"/>
</dbReference>
<dbReference type="PANTHER" id="PTHR42760:SF121">
    <property type="entry name" value="3-OXOACYL-(ACYL-CARRIER-PROTEIN) REDUCTASE"/>
    <property type="match status" value="1"/>
</dbReference>
<gene>
    <name evidence="3" type="ORF">NFI88_10110</name>
</gene>
<dbReference type="RefSeq" id="WP_422919928.1">
    <property type="nucleotide sequence ID" value="NZ_JAMZEJ010000005.1"/>
</dbReference>
<evidence type="ECO:0000256" key="1">
    <source>
        <dbReference type="ARBA" id="ARBA00006484"/>
    </source>
</evidence>
<dbReference type="Pfam" id="PF13561">
    <property type="entry name" value="adh_short_C2"/>
    <property type="match status" value="1"/>
</dbReference>
<dbReference type="NCBIfam" id="NF005472">
    <property type="entry name" value="PRK07067.1"/>
    <property type="match status" value="1"/>
</dbReference>
<sequence>MANPQPLDGKVAIITGAARGIGLAIAQRYAAEGARVVIADINEAGARAAAETVGQGAIGLQFDVTRQDSIDDLIAATVGRFGRLDILVNNAGLFTLAPTVEITRADYAKVFAVNVEGLLFTAQAAAKQMIAQGRDEHGQGGKIINFASQAGRRGEPLVAVYCASKAAVISLTQSLGLDLIKHGINVNAIAPGVVDNEHWEHVDAMFARYENRQPGEKKRIVGESVPFGRMARPDEIAGLATFLASRDADYIVSQCYNIDGGNWMS</sequence>
<dbReference type="PRINTS" id="PR00080">
    <property type="entry name" value="SDRFAMILY"/>
</dbReference>
<proteinExistence type="inferred from homology"/>
<dbReference type="InterPro" id="IPR020904">
    <property type="entry name" value="Sc_DH/Rdtase_CS"/>
</dbReference>
<dbReference type="SUPFAM" id="SSF51735">
    <property type="entry name" value="NAD(P)-binding Rossmann-fold domains"/>
    <property type="match status" value="1"/>
</dbReference>
<accession>A0ABT1VXX4</accession>
<keyword evidence="4" id="KW-1185">Reference proteome</keyword>
<dbReference type="GO" id="GO:0003939">
    <property type="term" value="F:L-iditol 2-dehydrogenase (NAD+) activity"/>
    <property type="evidence" value="ECO:0007669"/>
    <property type="project" value="UniProtKB-EC"/>
</dbReference>
<dbReference type="Proteomes" id="UP001524547">
    <property type="component" value="Unassembled WGS sequence"/>
</dbReference>
<keyword evidence="3" id="KW-0560">Oxidoreductase</keyword>
<name>A0ABT1VXX4_9PROT</name>
<dbReference type="NCBIfam" id="NF005559">
    <property type="entry name" value="PRK07231.1"/>
    <property type="match status" value="1"/>
</dbReference>
<reference evidence="3 4" key="1">
    <citation type="submission" date="2022-06" db="EMBL/GenBank/DDBJ databases">
        <title>Rhizosaccharibacter gen. nov. sp. nov. KSS12, endophytic bacteria isolated from sugarcane.</title>
        <authorList>
            <person name="Pitiwittayakul N."/>
        </authorList>
    </citation>
    <scope>NUCLEOTIDE SEQUENCE [LARGE SCALE GENOMIC DNA]</scope>
    <source>
        <strain evidence="3 4">KSS12</strain>
    </source>
</reference>
<evidence type="ECO:0000313" key="3">
    <source>
        <dbReference type="EMBL" id="MCQ8241192.1"/>
    </source>
</evidence>
<dbReference type="SMART" id="SM00822">
    <property type="entry name" value="PKS_KR"/>
    <property type="match status" value="1"/>
</dbReference>
<dbReference type="InterPro" id="IPR002347">
    <property type="entry name" value="SDR_fam"/>
</dbReference>
<dbReference type="PANTHER" id="PTHR42760">
    <property type="entry name" value="SHORT-CHAIN DEHYDROGENASES/REDUCTASES FAMILY MEMBER"/>
    <property type="match status" value="1"/>
</dbReference>
<feature type="domain" description="Ketoreductase" evidence="2">
    <location>
        <begin position="10"/>
        <end position="202"/>
    </location>
</feature>